<evidence type="ECO:0000313" key="2">
    <source>
        <dbReference type="Proteomes" id="UP000712600"/>
    </source>
</evidence>
<accession>A0A8S9N112</accession>
<protein>
    <submittedName>
        <fullName evidence="1">Uncharacterized protein</fullName>
    </submittedName>
</protein>
<dbReference type="EMBL" id="QGKX02002183">
    <property type="protein sequence ID" value="KAF3487392.1"/>
    <property type="molecule type" value="Genomic_DNA"/>
</dbReference>
<dbReference type="AlphaFoldDB" id="A0A8S9N112"/>
<evidence type="ECO:0000313" key="1">
    <source>
        <dbReference type="EMBL" id="KAF3487392.1"/>
    </source>
</evidence>
<sequence length="164" mass="18684">MAEHIMTLPLEPQSRTSDFEIASANLHLCLICHHQTSIVQRSLLHILLIFSTWSRHAHHHHFLCVSFDESEHRRHRHGLELTPVVTGFKLRPSRPVVTISRSPRRHRLEVAPSSPSRGRSVVTVSRSLRRHRLEVAPSSPSRARSVVNGLELALSPPLSKIVRR</sequence>
<comment type="caution">
    <text evidence="1">The sequence shown here is derived from an EMBL/GenBank/DDBJ whole genome shotgun (WGS) entry which is preliminary data.</text>
</comment>
<reference evidence="1" key="1">
    <citation type="submission" date="2019-12" db="EMBL/GenBank/DDBJ databases">
        <title>Genome sequencing and annotation of Brassica cretica.</title>
        <authorList>
            <person name="Studholme D.J."/>
            <person name="Sarris P."/>
        </authorList>
    </citation>
    <scope>NUCLEOTIDE SEQUENCE</scope>
    <source>
        <strain evidence="1">PFS-109/04</strain>
        <tissue evidence="1">Leaf</tissue>
    </source>
</reference>
<proteinExistence type="predicted"/>
<name>A0A8S9N112_BRACR</name>
<organism evidence="1 2">
    <name type="scientific">Brassica cretica</name>
    <name type="common">Mustard</name>
    <dbReference type="NCBI Taxonomy" id="69181"/>
    <lineage>
        <taxon>Eukaryota</taxon>
        <taxon>Viridiplantae</taxon>
        <taxon>Streptophyta</taxon>
        <taxon>Embryophyta</taxon>
        <taxon>Tracheophyta</taxon>
        <taxon>Spermatophyta</taxon>
        <taxon>Magnoliopsida</taxon>
        <taxon>eudicotyledons</taxon>
        <taxon>Gunneridae</taxon>
        <taxon>Pentapetalae</taxon>
        <taxon>rosids</taxon>
        <taxon>malvids</taxon>
        <taxon>Brassicales</taxon>
        <taxon>Brassicaceae</taxon>
        <taxon>Brassiceae</taxon>
        <taxon>Brassica</taxon>
    </lineage>
</organism>
<gene>
    <name evidence="1" type="ORF">F2Q69_00057298</name>
</gene>
<dbReference type="Proteomes" id="UP000712600">
    <property type="component" value="Unassembled WGS sequence"/>
</dbReference>